<dbReference type="Proteomes" id="UP001017257">
    <property type="component" value="Plasmid pR24_2"/>
</dbReference>
<geneLocation type="plasmid" evidence="1 2">
    <name>pR24_2</name>
</geneLocation>
<protein>
    <recommendedName>
        <fullName evidence="3">XRE family transcriptional regulator</fullName>
    </recommendedName>
</protein>
<gene>
    <name evidence="1" type="ORF">HPT29_027500</name>
</gene>
<organism evidence="1 2">
    <name type="scientific">Microvirga terrae</name>
    <dbReference type="NCBI Taxonomy" id="2740529"/>
    <lineage>
        <taxon>Bacteria</taxon>
        <taxon>Pseudomonadati</taxon>
        <taxon>Pseudomonadota</taxon>
        <taxon>Alphaproteobacteria</taxon>
        <taxon>Hyphomicrobiales</taxon>
        <taxon>Methylobacteriaceae</taxon>
        <taxon>Microvirga</taxon>
    </lineage>
</organism>
<keyword evidence="2" id="KW-1185">Reference proteome</keyword>
<dbReference type="EMBL" id="CP102847">
    <property type="protein sequence ID" value="UVF22768.1"/>
    <property type="molecule type" value="Genomic_DNA"/>
</dbReference>
<proteinExistence type="predicted"/>
<evidence type="ECO:0000313" key="2">
    <source>
        <dbReference type="Proteomes" id="UP001017257"/>
    </source>
</evidence>
<sequence>MTVRSPLAALVSRILPHAPAARLSRKTGVRLRGVHYWLTGENEPPAEITDWIDGQIQAVERFPLAARLDVLIEEAKKAGIDDEVIASWLALAHESLVKRPPE</sequence>
<evidence type="ECO:0008006" key="3">
    <source>
        <dbReference type="Google" id="ProtNLM"/>
    </source>
</evidence>
<keyword evidence="1" id="KW-0614">Plasmid</keyword>
<dbReference type="RefSeq" id="WP_173949809.1">
    <property type="nucleotide sequence ID" value="NZ_CP102847.1"/>
</dbReference>
<evidence type="ECO:0000313" key="1">
    <source>
        <dbReference type="EMBL" id="UVF22768.1"/>
    </source>
</evidence>
<name>A0ABY5S0F6_9HYPH</name>
<accession>A0ABY5S0F6</accession>
<reference evidence="1" key="1">
    <citation type="submission" date="2022-08" db="EMBL/GenBank/DDBJ databases">
        <title>Microvirga terrae sp. nov., isolated from soil.</title>
        <authorList>
            <person name="Kim K.H."/>
            <person name="Seo Y.L."/>
            <person name="Kim J.M."/>
            <person name="Lee J.K."/>
            <person name="Han D.M."/>
            <person name="Jeon C.O."/>
        </authorList>
    </citation>
    <scope>NUCLEOTIDE SEQUENCE</scope>
    <source>
        <strain evidence="1">R24</strain>
        <plasmid evidence="1">pR24_2</plasmid>
    </source>
</reference>